<dbReference type="PANTHER" id="PTHR43739:SF5">
    <property type="entry name" value="EXO-ALPHA-SIALIDASE"/>
    <property type="match status" value="1"/>
</dbReference>
<dbReference type="Proteomes" id="UP000198921">
    <property type="component" value="Unassembled WGS sequence"/>
</dbReference>
<evidence type="ECO:0008006" key="4">
    <source>
        <dbReference type="Google" id="ProtNLM"/>
    </source>
</evidence>
<keyword evidence="3" id="KW-1185">Reference proteome</keyword>
<dbReference type="AlphaFoldDB" id="A0A1H3R661"/>
<organism evidence="2 3">
    <name type="scientific">Geodermatophilus africanus</name>
    <dbReference type="NCBI Taxonomy" id="1137993"/>
    <lineage>
        <taxon>Bacteria</taxon>
        <taxon>Bacillati</taxon>
        <taxon>Actinomycetota</taxon>
        <taxon>Actinomycetes</taxon>
        <taxon>Geodermatophilales</taxon>
        <taxon>Geodermatophilaceae</taxon>
        <taxon>Geodermatophilus</taxon>
    </lineage>
</organism>
<reference evidence="3" key="1">
    <citation type="submission" date="2016-10" db="EMBL/GenBank/DDBJ databases">
        <authorList>
            <person name="Varghese N."/>
            <person name="Submissions S."/>
        </authorList>
    </citation>
    <scope>NUCLEOTIDE SEQUENCE [LARGE SCALE GENOMIC DNA]</scope>
    <source>
        <strain evidence="3">DSM 45422</strain>
    </source>
</reference>
<name>A0A1H3R661_9ACTN</name>
<evidence type="ECO:0000313" key="2">
    <source>
        <dbReference type="EMBL" id="SDZ20771.1"/>
    </source>
</evidence>
<feature type="compositionally biased region" description="Polar residues" evidence="1">
    <location>
        <begin position="365"/>
        <end position="378"/>
    </location>
</feature>
<dbReference type="InterPro" id="IPR015943">
    <property type="entry name" value="WD40/YVTN_repeat-like_dom_sf"/>
</dbReference>
<evidence type="ECO:0000313" key="3">
    <source>
        <dbReference type="Proteomes" id="UP000198921"/>
    </source>
</evidence>
<dbReference type="Gene3D" id="2.130.10.10">
    <property type="entry name" value="YVTN repeat-like/Quinoprotein amine dehydrogenase"/>
    <property type="match status" value="3"/>
</dbReference>
<dbReference type="EMBL" id="FNOT01000030">
    <property type="protein sequence ID" value="SDZ20771.1"/>
    <property type="molecule type" value="Genomic_DNA"/>
</dbReference>
<protein>
    <recommendedName>
        <fullName evidence="4">BNR/Asp-box repeat-containing protein</fullName>
    </recommendedName>
</protein>
<feature type="region of interest" description="Disordered" evidence="1">
    <location>
        <begin position="358"/>
        <end position="387"/>
    </location>
</feature>
<dbReference type="CDD" id="cd15482">
    <property type="entry name" value="Sialidase_non-viral"/>
    <property type="match status" value="1"/>
</dbReference>
<dbReference type="STRING" id="1137993.SAMN05660209_05028"/>
<gene>
    <name evidence="2" type="ORF">SAMN05660209_05028</name>
</gene>
<dbReference type="InterPro" id="IPR052025">
    <property type="entry name" value="Xyloglucanase_GH74"/>
</dbReference>
<dbReference type="GO" id="GO:0010411">
    <property type="term" value="P:xyloglucan metabolic process"/>
    <property type="evidence" value="ECO:0007669"/>
    <property type="project" value="TreeGrafter"/>
</dbReference>
<accession>A0A1H3R661</accession>
<evidence type="ECO:0000256" key="1">
    <source>
        <dbReference type="SAM" id="MobiDB-lite"/>
    </source>
</evidence>
<dbReference type="SUPFAM" id="SSF110296">
    <property type="entry name" value="Oligoxyloglucan reducing end-specific cellobiohydrolase"/>
    <property type="match status" value="1"/>
</dbReference>
<dbReference type="PANTHER" id="PTHR43739">
    <property type="entry name" value="XYLOGLUCANASE (EUROFUNG)"/>
    <property type="match status" value="1"/>
</dbReference>
<proteinExistence type="predicted"/>
<sequence>MSWPKVDCLLVARQHLGMKWQRQGPQPITRGQVENIFDGEVVGAIQALAVHPVDSAVVYAAAVNGGIWRTINAMAAQPTWQPLTDLERSLSFGALAIDPTDPTHLTLLAGTGRFSSNARSGGALIGLLRSVDGGATWTTLQIDPVRPLHVTGVAPRGNTILASDNTAGVHRSTNAGVTWTLVSGAPGTGLPAGPAFDLAGDPADPARLYTHAGNSGLYRSTNSGATWSKISNPAIDALLPGSTNIRMSIGTADNVYVAICGASRRLAGLFRSGNGGAIWNSLDLPRTTEAGGVVFGLHPGAQASIHLSIAADRNNPDIVYVGGDRQPAFTEGAQLPGAPRFPNSIGARDFSGRLFRIDASRPPGAQSTPLTHSGTASGSAPHADSRDMALAPNGMLIESDDGGIYRHTRPQRGDGDWFSMNGDLQVTEFHSVAWDANCRTIIGGAQDTGSPQQLVNAARRWPSVSTGDGGVVAVDAISTPGRSTRYSSFQFLGGLRREVYNTAGMLQSRTPVALRVLGGGPPLAAQFYTPLELNRVAPTRLVIGATNGVYESDDQGDTLTAIAPGLQVNGSGPIAYGATGNSDVLYIGSGSSVFVRTAARPTPLTASGTYPGAATVVGIAVDPDDPRVAFVIDALQVFRTTDAGGQWNIVTGNLPARGAAVLRSVVYCPDLGGGSVVVGTNSGVFVAAGPAFSVWSKLGTDLPLAPVLRLQYSGQDRVLLAGTLGRGAWTLTLPAPVP</sequence>